<feature type="domain" description="Histidine kinase" evidence="12">
    <location>
        <begin position="239"/>
        <end position="455"/>
    </location>
</feature>
<evidence type="ECO:0000313" key="14">
    <source>
        <dbReference type="EMBL" id="OIN58227.1"/>
    </source>
</evidence>
<dbReference type="GO" id="GO:0000155">
    <property type="term" value="F:phosphorelay sensor kinase activity"/>
    <property type="evidence" value="ECO:0007669"/>
    <property type="project" value="InterPro"/>
</dbReference>
<evidence type="ECO:0000256" key="8">
    <source>
        <dbReference type="ARBA" id="ARBA00022989"/>
    </source>
</evidence>
<dbReference type="SMART" id="SM00387">
    <property type="entry name" value="HATPase_c"/>
    <property type="match status" value="1"/>
</dbReference>
<dbReference type="Gene3D" id="1.10.287.130">
    <property type="match status" value="1"/>
</dbReference>
<evidence type="ECO:0000256" key="3">
    <source>
        <dbReference type="ARBA" id="ARBA00012438"/>
    </source>
</evidence>
<dbReference type="PANTHER" id="PTHR45436:SF15">
    <property type="entry name" value="SENSOR HISTIDINE KINASE CUSS"/>
    <property type="match status" value="1"/>
</dbReference>
<dbReference type="EC" id="2.7.13.3" evidence="3"/>
<dbReference type="PROSITE" id="PS50109">
    <property type="entry name" value="HIS_KIN"/>
    <property type="match status" value="1"/>
</dbReference>
<dbReference type="InterPro" id="IPR003594">
    <property type="entry name" value="HATPase_dom"/>
</dbReference>
<dbReference type="SMART" id="SM00304">
    <property type="entry name" value="HAMP"/>
    <property type="match status" value="1"/>
</dbReference>
<keyword evidence="8 11" id="KW-1133">Transmembrane helix</keyword>
<dbReference type="Gene3D" id="6.10.340.10">
    <property type="match status" value="1"/>
</dbReference>
<keyword evidence="7 14" id="KW-0418">Kinase</keyword>
<dbReference type="InterPro" id="IPR003661">
    <property type="entry name" value="HisK_dim/P_dom"/>
</dbReference>
<feature type="transmembrane region" description="Helical" evidence="11">
    <location>
        <begin position="158"/>
        <end position="178"/>
    </location>
</feature>
<dbReference type="PRINTS" id="PR00344">
    <property type="entry name" value="BCTRLSENSOR"/>
</dbReference>
<keyword evidence="9" id="KW-0902">Two-component regulatory system</keyword>
<comment type="subcellular location">
    <subcellularLocation>
        <location evidence="2">Membrane</location>
        <topology evidence="2">Multi-pass membrane protein</topology>
    </subcellularLocation>
</comment>
<dbReference type="SUPFAM" id="SSF158472">
    <property type="entry name" value="HAMP domain-like"/>
    <property type="match status" value="1"/>
</dbReference>
<protein>
    <recommendedName>
        <fullName evidence="3">histidine kinase</fullName>
        <ecNumber evidence="3">2.7.13.3</ecNumber>
    </recommendedName>
</protein>
<comment type="catalytic activity">
    <reaction evidence="1">
        <text>ATP + protein L-histidine = ADP + protein N-phospho-L-histidine.</text>
        <dbReference type="EC" id="2.7.13.3"/>
    </reaction>
</comment>
<dbReference type="Pfam" id="PF00672">
    <property type="entry name" value="HAMP"/>
    <property type="match status" value="1"/>
</dbReference>
<dbReference type="SUPFAM" id="SSF47384">
    <property type="entry name" value="Homodimeric domain of signal transducing histidine kinase"/>
    <property type="match status" value="1"/>
</dbReference>
<comment type="caution">
    <text evidence="14">The sequence shown here is derived from an EMBL/GenBank/DDBJ whole genome shotgun (WGS) entry which is preliminary data.</text>
</comment>
<dbReference type="GO" id="GO:0005886">
    <property type="term" value="C:plasma membrane"/>
    <property type="evidence" value="ECO:0007669"/>
    <property type="project" value="TreeGrafter"/>
</dbReference>
<evidence type="ECO:0000259" key="13">
    <source>
        <dbReference type="PROSITE" id="PS50885"/>
    </source>
</evidence>
<dbReference type="InterPro" id="IPR036097">
    <property type="entry name" value="HisK_dim/P_sf"/>
</dbReference>
<evidence type="ECO:0000259" key="12">
    <source>
        <dbReference type="PROSITE" id="PS50109"/>
    </source>
</evidence>
<evidence type="ECO:0000313" key="15">
    <source>
        <dbReference type="Proteomes" id="UP000181790"/>
    </source>
</evidence>
<dbReference type="Proteomes" id="UP000181790">
    <property type="component" value="Unassembled WGS sequence"/>
</dbReference>
<dbReference type="InterPro" id="IPR005467">
    <property type="entry name" value="His_kinase_dom"/>
</dbReference>
<feature type="domain" description="HAMP" evidence="13">
    <location>
        <begin position="178"/>
        <end position="231"/>
    </location>
</feature>
<dbReference type="CDD" id="cd06225">
    <property type="entry name" value="HAMP"/>
    <property type="match status" value="1"/>
</dbReference>
<dbReference type="RefSeq" id="WP_071503899.1">
    <property type="nucleotide sequence ID" value="NZ_MORL01000007.1"/>
</dbReference>
<dbReference type="Gene3D" id="3.30.565.10">
    <property type="entry name" value="Histidine kinase-like ATPase, C-terminal domain"/>
    <property type="match status" value="1"/>
</dbReference>
<evidence type="ECO:0000256" key="6">
    <source>
        <dbReference type="ARBA" id="ARBA00022692"/>
    </source>
</evidence>
<evidence type="ECO:0000256" key="10">
    <source>
        <dbReference type="ARBA" id="ARBA00023136"/>
    </source>
</evidence>
<evidence type="ECO:0000256" key="7">
    <source>
        <dbReference type="ARBA" id="ARBA00022777"/>
    </source>
</evidence>
<keyword evidence="5" id="KW-0808">Transferase</keyword>
<evidence type="ECO:0000256" key="5">
    <source>
        <dbReference type="ARBA" id="ARBA00022679"/>
    </source>
</evidence>
<name>A0A1S2VHJ2_9BACT</name>
<dbReference type="PROSITE" id="PS50885">
    <property type="entry name" value="HAMP"/>
    <property type="match status" value="1"/>
</dbReference>
<keyword evidence="15" id="KW-1185">Reference proteome</keyword>
<dbReference type="SUPFAM" id="SSF55874">
    <property type="entry name" value="ATPase domain of HSP90 chaperone/DNA topoisomerase II/histidine kinase"/>
    <property type="match status" value="1"/>
</dbReference>
<evidence type="ECO:0000256" key="2">
    <source>
        <dbReference type="ARBA" id="ARBA00004141"/>
    </source>
</evidence>
<dbReference type="InterPro" id="IPR050428">
    <property type="entry name" value="TCS_sensor_his_kinase"/>
</dbReference>
<reference evidence="14 15" key="1">
    <citation type="submission" date="2016-10" db="EMBL/GenBank/DDBJ databases">
        <title>Arsenicibacter rosenii gen. nov., sp. nov., an efficient arsenic-methylating bacterium isolated from an arsenic-contaminated paddy soil.</title>
        <authorList>
            <person name="Huang K."/>
        </authorList>
    </citation>
    <scope>NUCLEOTIDE SEQUENCE [LARGE SCALE GENOMIC DNA]</scope>
    <source>
        <strain evidence="14 15">SM-1</strain>
    </source>
</reference>
<dbReference type="AlphaFoldDB" id="A0A1S2VHJ2"/>
<keyword evidence="4" id="KW-0597">Phosphoprotein</keyword>
<proteinExistence type="predicted"/>
<sequence>MKIKNRIALQFSLIVASILFFFSLIIYLTSSTYRQEEFYERLKKKARTTVRFLVEVKEVDTKLLKIIDRNTMTALIAEKVLIFNERNQLIYSSVDDQVIRFKPSLLEQVREEGEIETYSDENELVGILYTDNGQKLVVLASAVDQFGRSKLRNLRKTLAWGLVIGIGLTVGLGIFFAGQSLQPINVINQQVQTITANNLRQRLPEGDQKDEIDQLAMNFNVVLDRLEQAFEQQRSFVSHASHELRTPLAALKSELQLGLRKPLNQAEHELMMHNLMEDTERLINITNSLLFLARIQNDLEPSALTTVRLEELIFDARDELLNIHPDYQIHIDFQNLPDSEDETSVKGKPDLLRRVLLNLMDNACKYSRDHTARVSISTNATNCQVAVSDQGIGIPPDELGSIFSPFARASNSLSYDGFGMGLSICRRIVELHYGKLTVTSRLHYGSTFFMSIPHL</sequence>
<keyword evidence="6 11" id="KW-0812">Transmembrane</keyword>
<dbReference type="Pfam" id="PF00512">
    <property type="entry name" value="HisKA"/>
    <property type="match status" value="1"/>
</dbReference>
<accession>A0A1S2VHJ2</accession>
<organism evidence="14 15">
    <name type="scientific">Arsenicibacter rosenii</name>
    <dbReference type="NCBI Taxonomy" id="1750698"/>
    <lineage>
        <taxon>Bacteria</taxon>
        <taxon>Pseudomonadati</taxon>
        <taxon>Bacteroidota</taxon>
        <taxon>Cytophagia</taxon>
        <taxon>Cytophagales</taxon>
        <taxon>Spirosomataceae</taxon>
        <taxon>Arsenicibacter</taxon>
    </lineage>
</organism>
<dbReference type="CDD" id="cd00082">
    <property type="entry name" value="HisKA"/>
    <property type="match status" value="1"/>
</dbReference>
<dbReference type="Pfam" id="PF02518">
    <property type="entry name" value="HATPase_c"/>
    <property type="match status" value="1"/>
</dbReference>
<dbReference type="OrthoDB" id="594725at2"/>
<dbReference type="PANTHER" id="PTHR45436">
    <property type="entry name" value="SENSOR HISTIDINE KINASE YKOH"/>
    <property type="match status" value="1"/>
</dbReference>
<evidence type="ECO:0000256" key="11">
    <source>
        <dbReference type="SAM" id="Phobius"/>
    </source>
</evidence>
<evidence type="ECO:0000256" key="1">
    <source>
        <dbReference type="ARBA" id="ARBA00000085"/>
    </source>
</evidence>
<evidence type="ECO:0000256" key="4">
    <source>
        <dbReference type="ARBA" id="ARBA00022553"/>
    </source>
</evidence>
<dbReference type="EMBL" id="MORL01000007">
    <property type="protein sequence ID" value="OIN58227.1"/>
    <property type="molecule type" value="Genomic_DNA"/>
</dbReference>
<gene>
    <name evidence="14" type="ORF">BLX24_14550</name>
</gene>
<dbReference type="InterPro" id="IPR004358">
    <property type="entry name" value="Sig_transdc_His_kin-like_C"/>
</dbReference>
<dbReference type="InterPro" id="IPR003660">
    <property type="entry name" value="HAMP_dom"/>
</dbReference>
<dbReference type="InterPro" id="IPR036890">
    <property type="entry name" value="HATPase_C_sf"/>
</dbReference>
<feature type="transmembrane region" description="Helical" evidence="11">
    <location>
        <begin position="6"/>
        <end position="28"/>
    </location>
</feature>
<evidence type="ECO:0000256" key="9">
    <source>
        <dbReference type="ARBA" id="ARBA00023012"/>
    </source>
</evidence>
<keyword evidence="10 11" id="KW-0472">Membrane</keyword>
<dbReference type="SMART" id="SM00388">
    <property type="entry name" value="HisKA"/>
    <property type="match status" value="1"/>
</dbReference>